<dbReference type="SUPFAM" id="SSF82185">
    <property type="entry name" value="Histone H3 K4-specific methyltransferase SET7/9 N-terminal domain"/>
    <property type="match status" value="1"/>
</dbReference>
<evidence type="ECO:0008006" key="4">
    <source>
        <dbReference type="Google" id="ProtNLM"/>
    </source>
</evidence>
<comment type="caution">
    <text evidence="2">The sequence shown here is derived from an EMBL/GenBank/DDBJ whole genome shotgun (WGS) entry which is preliminary data.</text>
</comment>
<dbReference type="EMBL" id="RQYS01000064">
    <property type="protein sequence ID" value="RRD58356.1"/>
    <property type="molecule type" value="Genomic_DNA"/>
</dbReference>
<dbReference type="Proteomes" id="UP000278609">
    <property type="component" value="Unassembled WGS sequence"/>
</dbReference>
<feature type="signal peptide" evidence="1">
    <location>
        <begin position="1"/>
        <end position="19"/>
    </location>
</feature>
<reference evidence="2 3" key="1">
    <citation type="submission" date="2018-11" db="EMBL/GenBank/DDBJ databases">
        <title>Genomes From Bacteria Associated with the Canine Oral Cavity: a Test Case for Automated Genome-Based Taxonomic Assignment.</title>
        <authorList>
            <person name="Coil D.A."/>
            <person name="Jospin G."/>
            <person name="Darling A.E."/>
            <person name="Wallis C."/>
            <person name="Davis I.J."/>
            <person name="Harris S."/>
            <person name="Eisen J.A."/>
            <person name="Holcombe L.J."/>
            <person name="O'Flynn C."/>
        </authorList>
    </citation>
    <scope>NUCLEOTIDE SEQUENCE [LARGE SCALE GENOMIC DNA]</scope>
    <source>
        <strain evidence="2 3">OH2617_COT-023</strain>
    </source>
</reference>
<accession>A0A3P1XJJ0</accession>
<feature type="chain" id="PRO_5018229242" description="MORN repeat protein" evidence="1">
    <location>
        <begin position="20"/>
        <end position="256"/>
    </location>
</feature>
<dbReference type="OrthoDB" id="1034328at2"/>
<protein>
    <recommendedName>
        <fullName evidence="4">MORN repeat protein</fullName>
    </recommendedName>
</protein>
<name>A0A3P1XJJ0_TANFO</name>
<proteinExistence type="predicted"/>
<organism evidence="2 3">
    <name type="scientific">Tannerella forsythia</name>
    <name type="common">Bacteroides forsythus</name>
    <dbReference type="NCBI Taxonomy" id="28112"/>
    <lineage>
        <taxon>Bacteria</taxon>
        <taxon>Pseudomonadati</taxon>
        <taxon>Bacteroidota</taxon>
        <taxon>Bacteroidia</taxon>
        <taxon>Bacteroidales</taxon>
        <taxon>Tannerellaceae</taxon>
        <taxon>Tannerella</taxon>
    </lineage>
</organism>
<evidence type="ECO:0000313" key="2">
    <source>
        <dbReference type="EMBL" id="RRD58356.1"/>
    </source>
</evidence>
<sequence>MKIVFILLIFLFGSYSLNAQRTKTRCLSGDCKNGEGIIEYAETGTTLEAVFTNGKFNQGTLRFKNGDVYQGYFRQELFDSLGYFYHHSANEYKVGFFLKDSLMRGYLFAGNKVKEVKDKVVTQKKENINLSPALSDGRIAGHCITGDCKNGVSIWLFSDGTQLKYDTKQGEYSNAQLEWTNRAYYSGELNSLIPHGLGFLHADSLNWEIGEFRNGKLVAGFKCENGTLSEHKRTLSPDELKKAERIKEILEQKKNK</sequence>
<evidence type="ECO:0000256" key="1">
    <source>
        <dbReference type="SAM" id="SignalP"/>
    </source>
</evidence>
<keyword evidence="1" id="KW-0732">Signal</keyword>
<evidence type="ECO:0000313" key="3">
    <source>
        <dbReference type="Proteomes" id="UP000278609"/>
    </source>
</evidence>
<dbReference type="AlphaFoldDB" id="A0A3P1XJJ0"/>
<dbReference type="RefSeq" id="WP_124752483.1">
    <property type="nucleotide sequence ID" value="NZ_RQYS01000064.1"/>
</dbReference>
<gene>
    <name evidence="2" type="ORF">EII40_12090</name>
</gene>